<dbReference type="InterPro" id="IPR001628">
    <property type="entry name" value="Znf_hrmn_rcpt"/>
</dbReference>
<feature type="domain" description="NR LBD" evidence="12">
    <location>
        <begin position="644"/>
        <end position="881"/>
    </location>
</feature>
<dbReference type="CDD" id="cd07168">
    <property type="entry name" value="NR_DBD_DHR4_like"/>
    <property type="match status" value="1"/>
</dbReference>
<feature type="compositionally biased region" description="Polar residues" evidence="10">
    <location>
        <begin position="249"/>
        <end position="271"/>
    </location>
</feature>
<dbReference type="OrthoDB" id="10006908at2759"/>
<dbReference type="FunFam" id="1.10.565.10:FF:000034">
    <property type="entry name" value="Hormone receptor 4, isoform J"/>
    <property type="match status" value="1"/>
</dbReference>
<evidence type="ECO:0000256" key="2">
    <source>
        <dbReference type="ARBA" id="ARBA00022723"/>
    </source>
</evidence>
<feature type="region of interest" description="Disordered" evidence="10">
    <location>
        <begin position="366"/>
        <end position="389"/>
    </location>
</feature>
<evidence type="ECO:0000313" key="14">
    <source>
        <dbReference type="Proteomes" id="UP000789524"/>
    </source>
</evidence>
<feature type="domain" description="Nuclear receptor" evidence="11">
    <location>
        <begin position="476"/>
        <end position="551"/>
    </location>
</feature>
<keyword evidence="7" id="KW-0804">Transcription</keyword>
<feature type="region of interest" description="Disordered" evidence="10">
    <location>
        <begin position="575"/>
        <end position="603"/>
    </location>
</feature>
<feature type="compositionally biased region" description="Low complexity" evidence="10">
    <location>
        <begin position="369"/>
        <end position="389"/>
    </location>
</feature>
<evidence type="ECO:0000256" key="6">
    <source>
        <dbReference type="ARBA" id="ARBA00023125"/>
    </source>
</evidence>
<sequence>MYDRPSDITGPFYLSQADMPTECRIMTLSRGPCDLDNMSLFQDLKLKRRKVDSRCSSDAEGRRIDTWRCGASGGKWVGNRVGVDPVFLVRTHGRLSDLIVLKGGTGKGAGSGPRCRSCGRSGSLRVPTASRLVENFLRHFSPLQAQRFRAPHLRSRCFHFLLDRSAASRVHFTTFGGGGKCSESAADTSTSSPDPGPPSPRMAEAGCSTPPHPPPVFDGGGSPSPSPSCHPTVIRSAPPYSVIKFEGTSSVKSENSNANKHESTPSPQLSSVKLEATPPEPQPYRPRAIAQPQQSSHPALSPGHWPQAACINGVKPELIGGHFPPQPLEQKAGMRGSTQWRGAPAVIMGESGGVRTMFWTLPAPTAGNEPAASASHTATPPTPDPTTCSEESAARLLLNLGGELRRPKGPPLNMELLWAGDVSQLPAHQQIHALNLSAAAGSVSGMTGVPSASSLVPRPELRTYAPETERDEDEQPMICMICEDKATGLHYGIITCEGCKGFFKRTVQNRRVYTCVADGGCEITKAQRNRCQYCRFKKCIEQGMVLQAVREDRMPGGRNSGAVYNLYKVKYKKHKKANTKAATTTSRASPPEKPKEPVPPLPPHLVNGTILKTALTNPSEVVHLRARLESAVSSSRDRAVPLERALHMIRALIDCDAMEDIATVRHLPDLLHDTSEIGDKLCKIGDSIVHKMVAWTKKLPFIMEIPMEIHSKLLMEKWHEISVLTTAAYQAMHGKLAHAPPSSDHEHDFMQEVNANLRTLQSCLTSLMGRPITLEQLRLDVGLVVEKMTQITCVFRRIQLRMEEYVCLKVYILLNQEVELESIQDRYVQVLRSYLEHAAPHHPGRLQELFARIPEIQAAANLLLESKMFYVPFVLNSAEIR</sequence>
<protein>
    <submittedName>
        <fullName evidence="13">(African queen) hypothetical protein</fullName>
    </submittedName>
</protein>
<evidence type="ECO:0000259" key="12">
    <source>
        <dbReference type="PROSITE" id="PS51843"/>
    </source>
</evidence>
<dbReference type="Gene3D" id="3.30.50.10">
    <property type="entry name" value="Erythroid Transcription Factor GATA-1, subunit A"/>
    <property type="match status" value="1"/>
</dbReference>
<comment type="subcellular location">
    <subcellularLocation>
        <location evidence="1">Nucleus</location>
    </subcellularLocation>
</comment>
<dbReference type="PRINTS" id="PR00398">
    <property type="entry name" value="STRDHORMONER"/>
</dbReference>
<dbReference type="FunFam" id="3.30.50.10:FF:000006">
    <property type="entry name" value="Nuclear receptor subfamily 5 group A member"/>
    <property type="match status" value="1"/>
</dbReference>
<dbReference type="Pfam" id="PF00105">
    <property type="entry name" value="zf-C4"/>
    <property type="match status" value="1"/>
</dbReference>
<dbReference type="PANTHER" id="PTHR48092">
    <property type="entry name" value="KNIRPS-RELATED PROTEIN-RELATED"/>
    <property type="match status" value="1"/>
</dbReference>
<evidence type="ECO:0000256" key="8">
    <source>
        <dbReference type="ARBA" id="ARBA00023170"/>
    </source>
</evidence>
<reference evidence="13" key="1">
    <citation type="submission" date="2021-09" db="EMBL/GenBank/DDBJ databases">
        <authorList>
            <person name="Martin H S."/>
        </authorList>
    </citation>
    <scope>NUCLEOTIDE SEQUENCE</scope>
</reference>
<evidence type="ECO:0000256" key="4">
    <source>
        <dbReference type="ARBA" id="ARBA00022833"/>
    </source>
</evidence>
<dbReference type="PROSITE" id="PS00031">
    <property type="entry name" value="NUCLEAR_REC_DBD_1"/>
    <property type="match status" value="1"/>
</dbReference>
<dbReference type="SUPFAM" id="SSF57716">
    <property type="entry name" value="Glucocorticoid receptor-like (DNA-binding domain)"/>
    <property type="match status" value="1"/>
</dbReference>
<dbReference type="GO" id="GO:0043565">
    <property type="term" value="F:sequence-specific DNA binding"/>
    <property type="evidence" value="ECO:0007669"/>
    <property type="project" value="InterPro"/>
</dbReference>
<evidence type="ECO:0000256" key="1">
    <source>
        <dbReference type="ARBA" id="ARBA00004123"/>
    </source>
</evidence>
<name>A0A8J2R1W9_9NEOP</name>
<evidence type="ECO:0000256" key="7">
    <source>
        <dbReference type="ARBA" id="ARBA00023163"/>
    </source>
</evidence>
<dbReference type="AlphaFoldDB" id="A0A8J2R1W9"/>
<feature type="region of interest" description="Disordered" evidence="10">
    <location>
        <begin position="249"/>
        <end position="308"/>
    </location>
</feature>
<keyword evidence="3" id="KW-0863">Zinc-finger</keyword>
<gene>
    <name evidence="13" type="ORF">DCHRY22_LOCUS11456</name>
</gene>
<dbReference type="InterPro" id="IPR035500">
    <property type="entry name" value="NHR-like_dom_sf"/>
</dbReference>
<dbReference type="InterPro" id="IPR001723">
    <property type="entry name" value="Nuclear_hrmn_rcpt"/>
</dbReference>
<dbReference type="GO" id="GO:0000981">
    <property type="term" value="F:DNA-binding transcription factor activity, RNA polymerase II-specific"/>
    <property type="evidence" value="ECO:0007669"/>
    <property type="project" value="UniProtKB-ARBA"/>
</dbReference>
<dbReference type="Proteomes" id="UP000789524">
    <property type="component" value="Unassembled WGS sequence"/>
</dbReference>
<comment type="caution">
    <text evidence="13">The sequence shown here is derived from an EMBL/GenBank/DDBJ whole genome shotgun (WGS) entry which is preliminary data.</text>
</comment>
<dbReference type="Pfam" id="PF00104">
    <property type="entry name" value="Hormone_recep"/>
    <property type="match status" value="1"/>
</dbReference>
<proteinExistence type="predicted"/>
<keyword evidence="2" id="KW-0479">Metal-binding</keyword>
<dbReference type="GO" id="GO:0005634">
    <property type="term" value="C:nucleus"/>
    <property type="evidence" value="ECO:0007669"/>
    <property type="project" value="UniProtKB-SubCell"/>
</dbReference>
<dbReference type="InterPro" id="IPR000536">
    <property type="entry name" value="Nucl_hrmn_rcpt_lig-bd"/>
</dbReference>
<evidence type="ECO:0000313" key="13">
    <source>
        <dbReference type="EMBL" id="CAG9575583.1"/>
    </source>
</evidence>
<dbReference type="SMART" id="SM00399">
    <property type="entry name" value="ZnF_C4"/>
    <property type="match status" value="1"/>
</dbReference>
<dbReference type="GO" id="GO:0008270">
    <property type="term" value="F:zinc ion binding"/>
    <property type="evidence" value="ECO:0007669"/>
    <property type="project" value="UniProtKB-KW"/>
</dbReference>
<keyword evidence="9" id="KW-0539">Nucleus</keyword>
<dbReference type="PRINTS" id="PR00047">
    <property type="entry name" value="STROIDFINGER"/>
</dbReference>
<accession>A0A8J2R1W9</accession>
<dbReference type="EMBL" id="CAKASE010000074">
    <property type="protein sequence ID" value="CAG9575583.1"/>
    <property type="molecule type" value="Genomic_DNA"/>
</dbReference>
<evidence type="ECO:0000256" key="9">
    <source>
        <dbReference type="ARBA" id="ARBA00023242"/>
    </source>
</evidence>
<dbReference type="PROSITE" id="PS51030">
    <property type="entry name" value="NUCLEAR_REC_DBD_2"/>
    <property type="match status" value="1"/>
</dbReference>
<evidence type="ECO:0000256" key="5">
    <source>
        <dbReference type="ARBA" id="ARBA00023015"/>
    </source>
</evidence>
<dbReference type="InterPro" id="IPR013088">
    <property type="entry name" value="Znf_NHR/GATA"/>
</dbReference>
<dbReference type="GO" id="GO:0035556">
    <property type="term" value="P:intracellular signal transduction"/>
    <property type="evidence" value="ECO:0007669"/>
    <property type="project" value="UniProtKB-ARBA"/>
</dbReference>
<evidence type="ECO:0000259" key="11">
    <source>
        <dbReference type="PROSITE" id="PS51030"/>
    </source>
</evidence>
<dbReference type="InterPro" id="IPR050200">
    <property type="entry name" value="Nuclear_hormone_rcpt_NR3"/>
</dbReference>
<feature type="region of interest" description="Disordered" evidence="10">
    <location>
        <begin position="178"/>
        <end position="233"/>
    </location>
</feature>
<evidence type="ECO:0000256" key="10">
    <source>
        <dbReference type="SAM" id="MobiDB-lite"/>
    </source>
</evidence>
<organism evidence="13 14">
    <name type="scientific">Danaus chrysippus</name>
    <name type="common">African queen</name>
    <dbReference type="NCBI Taxonomy" id="151541"/>
    <lineage>
        <taxon>Eukaryota</taxon>
        <taxon>Metazoa</taxon>
        <taxon>Ecdysozoa</taxon>
        <taxon>Arthropoda</taxon>
        <taxon>Hexapoda</taxon>
        <taxon>Insecta</taxon>
        <taxon>Pterygota</taxon>
        <taxon>Neoptera</taxon>
        <taxon>Endopterygota</taxon>
        <taxon>Lepidoptera</taxon>
        <taxon>Glossata</taxon>
        <taxon>Ditrysia</taxon>
        <taxon>Papilionoidea</taxon>
        <taxon>Nymphalidae</taxon>
        <taxon>Danainae</taxon>
        <taxon>Danaini</taxon>
        <taxon>Danaina</taxon>
        <taxon>Danaus</taxon>
        <taxon>Anosia</taxon>
    </lineage>
</organism>
<keyword evidence="4" id="KW-0862">Zinc</keyword>
<dbReference type="PROSITE" id="PS51843">
    <property type="entry name" value="NR_LBD"/>
    <property type="match status" value="1"/>
</dbReference>
<evidence type="ECO:0000256" key="3">
    <source>
        <dbReference type="ARBA" id="ARBA00022771"/>
    </source>
</evidence>
<keyword evidence="14" id="KW-1185">Reference proteome</keyword>
<keyword evidence="6" id="KW-0238">DNA-binding</keyword>
<dbReference type="SMART" id="SM00430">
    <property type="entry name" value="HOLI"/>
    <property type="match status" value="1"/>
</dbReference>
<dbReference type="SUPFAM" id="SSF48508">
    <property type="entry name" value="Nuclear receptor ligand-binding domain"/>
    <property type="match status" value="1"/>
</dbReference>
<dbReference type="Gene3D" id="1.10.565.10">
    <property type="entry name" value="Retinoid X Receptor"/>
    <property type="match status" value="1"/>
</dbReference>
<keyword evidence="5" id="KW-0805">Transcription regulation</keyword>
<keyword evidence="8" id="KW-0675">Receptor</keyword>